<name>A0ABT0S2S1_9SPHN</name>
<dbReference type="RefSeq" id="WP_249831548.1">
    <property type="nucleotide sequence ID" value="NZ_JAMGBE010000002.1"/>
</dbReference>
<comment type="caution">
    <text evidence="3">The sequence shown here is derived from an EMBL/GenBank/DDBJ whole genome shotgun (WGS) entry which is preliminary data.</text>
</comment>
<keyword evidence="1" id="KW-0808">Transferase</keyword>
<reference evidence="3" key="1">
    <citation type="submission" date="2022-05" db="EMBL/GenBank/DDBJ databases">
        <authorList>
            <person name="Jo J.-H."/>
            <person name="Im W.-T."/>
        </authorList>
    </citation>
    <scope>NUCLEOTIDE SEQUENCE</scope>
    <source>
        <strain evidence="3">SE220</strain>
    </source>
</reference>
<dbReference type="SUPFAM" id="SSF52540">
    <property type="entry name" value="P-loop containing nucleoside triphosphate hydrolases"/>
    <property type="match status" value="1"/>
</dbReference>
<keyword evidence="4" id="KW-1185">Reference proteome</keyword>
<feature type="repeat" description="TPR" evidence="2">
    <location>
        <begin position="45"/>
        <end position="78"/>
    </location>
</feature>
<dbReference type="PANTHER" id="PTHR12788">
    <property type="entry name" value="PROTEIN-TYROSINE SULFOTRANSFERASE 2"/>
    <property type="match status" value="1"/>
</dbReference>
<dbReference type="Proteomes" id="UP001165342">
    <property type="component" value="Unassembled WGS sequence"/>
</dbReference>
<dbReference type="SUPFAM" id="SSF48452">
    <property type="entry name" value="TPR-like"/>
    <property type="match status" value="2"/>
</dbReference>
<dbReference type="Gene3D" id="3.40.50.300">
    <property type="entry name" value="P-loop containing nucleotide triphosphate hydrolases"/>
    <property type="match status" value="1"/>
</dbReference>
<dbReference type="Gene3D" id="1.25.40.10">
    <property type="entry name" value="Tetratricopeptide repeat domain"/>
    <property type="match status" value="3"/>
</dbReference>
<dbReference type="SMART" id="SM00028">
    <property type="entry name" value="TPR"/>
    <property type="match status" value="7"/>
</dbReference>
<dbReference type="PANTHER" id="PTHR12788:SF10">
    <property type="entry name" value="PROTEIN-TYROSINE SULFOTRANSFERASE"/>
    <property type="match status" value="1"/>
</dbReference>
<dbReference type="EMBL" id="JAMGBE010000002">
    <property type="protein sequence ID" value="MCL6730092.1"/>
    <property type="molecule type" value="Genomic_DNA"/>
</dbReference>
<gene>
    <name evidence="3" type="ORF">LZ538_08515</name>
</gene>
<protein>
    <submittedName>
        <fullName evidence="3">Sulfotransferase</fullName>
    </submittedName>
</protein>
<dbReference type="Pfam" id="PF13469">
    <property type="entry name" value="Sulfotransfer_3"/>
    <property type="match status" value="1"/>
</dbReference>
<dbReference type="PROSITE" id="PS50005">
    <property type="entry name" value="TPR"/>
    <property type="match status" value="1"/>
</dbReference>
<organism evidence="3 4">
    <name type="scientific">Sphingomonas hankyongi</name>
    <dbReference type="NCBI Taxonomy" id="2908209"/>
    <lineage>
        <taxon>Bacteria</taxon>
        <taxon>Pseudomonadati</taxon>
        <taxon>Pseudomonadota</taxon>
        <taxon>Alphaproteobacteria</taxon>
        <taxon>Sphingomonadales</taxon>
        <taxon>Sphingomonadaceae</taxon>
        <taxon>Sphingomonas</taxon>
    </lineage>
</organism>
<keyword evidence="2" id="KW-0802">TPR repeat</keyword>
<dbReference type="InterPro" id="IPR011990">
    <property type="entry name" value="TPR-like_helical_dom_sf"/>
</dbReference>
<dbReference type="InterPro" id="IPR026634">
    <property type="entry name" value="TPST-like"/>
</dbReference>
<dbReference type="InterPro" id="IPR027417">
    <property type="entry name" value="P-loop_NTPase"/>
</dbReference>
<evidence type="ECO:0000313" key="4">
    <source>
        <dbReference type="Proteomes" id="UP001165342"/>
    </source>
</evidence>
<accession>A0ABT0S2S1</accession>
<dbReference type="Pfam" id="PF13432">
    <property type="entry name" value="TPR_16"/>
    <property type="match status" value="2"/>
</dbReference>
<evidence type="ECO:0000256" key="2">
    <source>
        <dbReference type="PROSITE-ProRule" id="PRU00339"/>
    </source>
</evidence>
<evidence type="ECO:0000313" key="3">
    <source>
        <dbReference type="EMBL" id="MCL6730092.1"/>
    </source>
</evidence>
<evidence type="ECO:0000256" key="1">
    <source>
        <dbReference type="ARBA" id="ARBA00022679"/>
    </source>
</evidence>
<proteinExistence type="predicted"/>
<dbReference type="InterPro" id="IPR019734">
    <property type="entry name" value="TPR_rpt"/>
</dbReference>
<sequence>MSAVSTLDDRTASAIRQALSAAAAGRLADACSIGEQALEAGGEPAALHAMLGALRTRRGDLEGAIRHLAKAHELRPQDILIAKNLATALAQIGRHREALDVLPEALAKQDPSLHLLRLRGFLAQSLADFESAVKAYEHVVGAAPNDWESWNNLGNARRALDDHLGSLEASTRAVELNASSGPVRLNYATSLEYAGKVEEAEQELRRMALEFPNDANTMRELFLLLKNQYRDEDATEAIEEAVRRSPRDIDLGLSLASHQLAQRHHAASEEAYRRVLTIDPDNALAWLGVATVMDHLNRIDELAAWAKEAEAKSIAKEGLSFIKAFDHRRAKRYAEGLAELSHVPEELETARRQQLLGQLLEGTGQFDDAFAAFESMNAIIRDDRSDPAARARAYRDLIRQTRDTLTPEWASSWRKAELEERPSPAFLVGFPRSGTTLLDTILMSHPLTEVLEEEPTLVHATEALGGFDAIPAASADMIERARDAYFETARKLTPLDPGKLLIDKNPLSMNYVPVIRRLFPDAKIILALRHPCDVVLSCYITNFQPNNAMANFLSLDTAAELYDLTFSYFEKARELLQPAVHTVVYENIVADRDRELRPLLDFLGLEWDERLLDHQTTAKKRGHIKTASYAQVVEPIYTRSAGRWVNYRKHLEPVIPTLLPWVEKFGYEV</sequence>